<reference evidence="1" key="1">
    <citation type="journal article" date="2014" name="Front. Microbiol.">
        <title>High frequency of phylogenetically diverse reductive dehalogenase-homologous genes in deep subseafloor sedimentary metagenomes.</title>
        <authorList>
            <person name="Kawai M."/>
            <person name="Futagami T."/>
            <person name="Toyoda A."/>
            <person name="Takaki Y."/>
            <person name="Nishi S."/>
            <person name="Hori S."/>
            <person name="Arai W."/>
            <person name="Tsubouchi T."/>
            <person name="Morono Y."/>
            <person name="Uchiyama I."/>
            <person name="Ito T."/>
            <person name="Fujiyama A."/>
            <person name="Inagaki F."/>
            <person name="Takami H."/>
        </authorList>
    </citation>
    <scope>NUCLEOTIDE SEQUENCE</scope>
    <source>
        <strain evidence="1">Expedition CK06-06</strain>
    </source>
</reference>
<evidence type="ECO:0000313" key="1">
    <source>
        <dbReference type="EMBL" id="GAH57811.1"/>
    </source>
</evidence>
<accession>X1GIQ6</accession>
<dbReference type="AlphaFoldDB" id="X1GIQ6"/>
<protein>
    <submittedName>
        <fullName evidence="1">Uncharacterized protein</fullName>
    </submittedName>
</protein>
<comment type="caution">
    <text evidence="1">The sequence shown here is derived from an EMBL/GenBank/DDBJ whole genome shotgun (WGS) entry which is preliminary data.</text>
</comment>
<name>X1GIQ6_9ZZZZ</name>
<dbReference type="EMBL" id="BARU01023839">
    <property type="protein sequence ID" value="GAH57811.1"/>
    <property type="molecule type" value="Genomic_DNA"/>
</dbReference>
<organism evidence="1">
    <name type="scientific">marine sediment metagenome</name>
    <dbReference type="NCBI Taxonomy" id="412755"/>
    <lineage>
        <taxon>unclassified sequences</taxon>
        <taxon>metagenomes</taxon>
        <taxon>ecological metagenomes</taxon>
    </lineage>
</organism>
<proteinExistence type="predicted"/>
<gene>
    <name evidence="1" type="ORF">S03H2_38646</name>
</gene>
<sequence length="101" mass="11893">MSTEEQTAFNQALDHETKKLMTLTPETREQHVISIVDWLIVEIHMVKKQKNPALQREALIKLFDKLNKGAPKIIPPIMYMFKPEFQLQFIRILQSMSNEKN</sequence>